<sequence>MSIQAYLENLVSTTRHPITFSGDVSAALSRWLVRSACADSPERWGAEPFLDTEARLLLFNETVLLPADEVERHWRMYMADLAERYLEVNTPHKLFAAADNKSIYCLCNVYCEQEREALVSVFTCVAAPIRVWINGELAVSGSHDNVLRDYLFLCKLREGGNTVLVETPTVLRVPAVQQEFIVKLQPLERLSEGLGELVDETLVDRCRSDLSLFPEKLLHAAGEELRLTVVPRICHNLPEKVRIRVYNDKDELIGQREAMTSTAADIRLDERAHGLLRITAECESDNTRTGQVHVFFGLFQEALESLLAPLALRRDLDPGVLTSARELQELPQAYRMLNQYVPGDVWQTLFQAYARLNVYRQVADGTRQRSHREVFGRRFTAFEPKPTGDGRTAYTVVLPDGYDESRQYPVVFYFSDAQVRSYPTELPWLRHDSTDEAILVQMIGIGGRLNFVDDVNVSRLLVAILDRYAVDRSRVYVIGFCTGAPKAYRIGCQLPDLFAGIASIVGDMRLSINDPEYEQIDNLSHTGVIGLISTEHWFYNSARKLNFLKRMPKARSWMCQGLMHPEFNAVLNSKKLLGQLLVHKKEPYPASVKLSPLTPSYNKAYWVQITEIDDLHKRSSLHAQRRDDGTLEISASNIASFRLLLPRGELQLAPRIRLGVNGVVCAVELDAYTQLDITLQPDGRWTLKRGLLTAAQFEAAYRAIGVDEERMGIQQVYVSACTVVKPPGAWEDKRSFVNKLAYLLQNPIKDRYIYYKYNSCCATEWDWLKQGDGHLIMPVDARSPGESQLAVLRELGLSLNAGQLTLEGRVFEGPYFAFIKCRHPLQPDRLVLVVAYNNECVEHELLLLMNAFETSPLFYNDAFVYDGAGYHEFRSTKHFLSKDESRYESKCVEGYC</sequence>
<accession>A0A4Y8Q382</accession>
<keyword evidence="2" id="KW-1185">Reference proteome</keyword>
<dbReference type="OrthoDB" id="9795555at2"/>
<dbReference type="RefSeq" id="WP_134752521.1">
    <property type="nucleotide sequence ID" value="NZ_MYFO02000003.1"/>
</dbReference>
<reference evidence="1 2" key="1">
    <citation type="submission" date="2017-03" db="EMBL/GenBank/DDBJ databases">
        <title>Isolation of Levoglucosan Utilizing Bacteria.</title>
        <authorList>
            <person name="Arya A.S."/>
        </authorList>
    </citation>
    <scope>NUCLEOTIDE SEQUENCE [LARGE SCALE GENOMIC DNA]</scope>
    <source>
        <strain evidence="1 2">MEC069</strain>
    </source>
</reference>
<dbReference type="Gene3D" id="3.40.50.1820">
    <property type="entry name" value="alpha/beta hydrolase"/>
    <property type="match status" value="1"/>
</dbReference>
<proteinExistence type="predicted"/>
<dbReference type="EMBL" id="MYFO01000011">
    <property type="protein sequence ID" value="TFE87988.1"/>
    <property type="molecule type" value="Genomic_DNA"/>
</dbReference>
<evidence type="ECO:0000313" key="2">
    <source>
        <dbReference type="Proteomes" id="UP000298246"/>
    </source>
</evidence>
<dbReference type="SUPFAM" id="SSF53474">
    <property type="entry name" value="alpha/beta-Hydrolases"/>
    <property type="match status" value="1"/>
</dbReference>
<protein>
    <submittedName>
        <fullName evidence="1">Uncharacterized protein</fullName>
    </submittedName>
</protein>
<evidence type="ECO:0000313" key="1">
    <source>
        <dbReference type="EMBL" id="TFE87988.1"/>
    </source>
</evidence>
<dbReference type="Proteomes" id="UP000298246">
    <property type="component" value="Unassembled WGS sequence"/>
</dbReference>
<name>A0A4Y8Q382_9BACL</name>
<gene>
    <name evidence="1" type="ORF">B5M42_10535</name>
</gene>
<dbReference type="InterPro" id="IPR029058">
    <property type="entry name" value="AB_hydrolase_fold"/>
</dbReference>
<comment type="caution">
    <text evidence="1">The sequence shown here is derived from an EMBL/GenBank/DDBJ whole genome shotgun (WGS) entry which is preliminary data.</text>
</comment>
<organism evidence="1 2">
    <name type="scientific">Paenibacillus athensensis</name>
    <dbReference type="NCBI Taxonomy" id="1967502"/>
    <lineage>
        <taxon>Bacteria</taxon>
        <taxon>Bacillati</taxon>
        <taxon>Bacillota</taxon>
        <taxon>Bacilli</taxon>
        <taxon>Bacillales</taxon>
        <taxon>Paenibacillaceae</taxon>
        <taxon>Paenibacillus</taxon>
    </lineage>
</organism>
<dbReference type="AlphaFoldDB" id="A0A4Y8Q382"/>